<comment type="caution">
    <text evidence="2">The sequence shown here is derived from an EMBL/GenBank/DDBJ whole genome shotgun (WGS) entry which is preliminary data.</text>
</comment>
<dbReference type="Pfam" id="PF03009">
    <property type="entry name" value="GDPD"/>
    <property type="match status" value="1"/>
</dbReference>
<dbReference type="PANTHER" id="PTHR43805">
    <property type="entry name" value="GLYCEROPHOSPHORYL DIESTER PHOSPHODIESTERASE"/>
    <property type="match status" value="1"/>
</dbReference>
<dbReference type="InterPro" id="IPR030395">
    <property type="entry name" value="GP_PDE_dom"/>
</dbReference>
<evidence type="ECO:0000313" key="2">
    <source>
        <dbReference type="EMBL" id="EAU84411.1"/>
    </source>
</evidence>
<evidence type="ECO:0000259" key="1">
    <source>
        <dbReference type="PROSITE" id="PS51704"/>
    </source>
</evidence>
<dbReference type="STRING" id="240176.A8NYQ8"/>
<dbReference type="Gene3D" id="3.20.20.190">
    <property type="entry name" value="Phosphatidylinositol (PI) phosphodiesterase"/>
    <property type="match status" value="1"/>
</dbReference>
<keyword evidence="3" id="KW-1185">Reference proteome</keyword>
<name>A8NYQ8_COPC7</name>
<dbReference type="AlphaFoldDB" id="A8NYQ8"/>
<accession>A8NYQ8</accession>
<organism evidence="2 3">
    <name type="scientific">Coprinopsis cinerea (strain Okayama-7 / 130 / ATCC MYA-4618 / FGSC 9003)</name>
    <name type="common">Inky cap fungus</name>
    <name type="synonym">Hormographiella aspergillata</name>
    <dbReference type="NCBI Taxonomy" id="240176"/>
    <lineage>
        <taxon>Eukaryota</taxon>
        <taxon>Fungi</taxon>
        <taxon>Dikarya</taxon>
        <taxon>Basidiomycota</taxon>
        <taxon>Agaricomycotina</taxon>
        <taxon>Agaricomycetes</taxon>
        <taxon>Agaricomycetidae</taxon>
        <taxon>Agaricales</taxon>
        <taxon>Agaricineae</taxon>
        <taxon>Psathyrellaceae</taxon>
        <taxon>Coprinopsis</taxon>
    </lineage>
</organism>
<evidence type="ECO:0000313" key="3">
    <source>
        <dbReference type="Proteomes" id="UP000001861"/>
    </source>
</evidence>
<dbReference type="OMA" id="RALPECW"/>
<dbReference type="SUPFAM" id="SSF51695">
    <property type="entry name" value="PLC-like phosphodiesterases"/>
    <property type="match status" value="1"/>
</dbReference>
<dbReference type="VEuPathDB" id="FungiDB:CC1G_01407"/>
<dbReference type="GO" id="GO:0006629">
    <property type="term" value="P:lipid metabolic process"/>
    <property type="evidence" value="ECO:0007669"/>
    <property type="project" value="InterPro"/>
</dbReference>
<proteinExistence type="predicted"/>
<dbReference type="Proteomes" id="UP000001861">
    <property type="component" value="Unassembled WGS sequence"/>
</dbReference>
<dbReference type="RefSeq" id="XP_001837495.1">
    <property type="nucleotide sequence ID" value="XM_001837443.2"/>
</dbReference>
<dbReference type="CDD" id="cd08570">
    <property type="entry name" value="GDPD_YPL206cp_fungi"/>
    <property type="match status" value="1"/>
</dbReference>
<dbReference type="OrthoDB" id="1058301at2759"/>
<dbReference type="GO" id="GO:0008081">
    <property type="term" value="F:phosphoric diester hydrolase activity"/>
    <property type="evidence" value="ECO:0007669"/>
    <property type="project" value="InterPro"/>
</dbReference>
<reference evidence="2 3" key="1">
    <citation type="journal article" date="2010" name="Proc. Natl. Acad. Sci. U.S.A.">
        <title>Insights into evolution of multicellular fungi from the assembled chromosomes of the mushroom Coprinopsis cinerea (Coprinus cinereus).</title>
        <authorList>
            <person name="Stajich J.E."/>
            <person name="Wilke S.K."/>
            <person name="Ahren D."/>
            <person name="Au C.H."/>
            <person name="Birren B.W."/>
            <person name="Borodovsky M."/>
            <person name="Burns C."/>
            <person name="Canback B."/>
            <person name="Casselton L.A."/>
            <person name="Cheng C.K."/>
            <person name="Deng J."/>
            <person name="Dietrich F.S."/>
            <person name="Fargo D.C."/>
            <person name="Farman M.L."/>
            <person name="Gathman A.C."/>
            <person name="Goldberg J."/>
            <person name="Guigo R."/>
            <person name="Hoegger P.J."/>
            <person name="Hooker J.B."/>
            <person name="Huggins A."/>
            <person name="James T.Y."/>
            <person name="Kamada T."/>
            <person name="Kilaru S."/>
            <person name="Kodira C."/>
            <person name="Kues U."/>
            <person name="Kupfer D."/>
            <person name="Kwan H.S."/>
            <person name="Lomsadze A."/>
            <person name="Li W."/>
            <person name="Lilly W.W."/>
            <person name="Ma L.J."/>
            <person name="Mackey A.J."/>
            <person name="Manning G."/>
            <person name="Martin F."/>
            <person name="Muraguchi H."/>
            <person name="Natvig D.O."/>
            <person name="Palmerini H."/>
            <person name="Ramesh M.A."/>
            <person name="Rehmeyer C.J."/>
            <person name="Roe B.A."/>
            <person name="Shenoy N."/>
            <person name="Stanke M."/>
            <person name="Ter-Hovhannisyan V."/>
            <person name="Tunlid A."/>
            <person name="Velagapudi R."/>
            <person name="Vision T.J."/>
            <person name="Zeng Q."/>
            <person name="Zolan M.E."/>
            <person name="Pukkila P.J."/>
        </authorList>
    </citation>
    <scope>NUCLEOTIDE SEQUENCE [LARGE SCALE GENOMIC DNA]</scope>
    <source>
        <strain evidence="3">Okayama-7 / 130 / ATCC MYA-4618 / FGSC 9003</strain>
    </source>
</reference>
<dbReference type="EMBL" id="AACS02000005">
    <property type="protein sequence ID" value="EAU84411.1"/>
    <property type="molecule type" value="Genomic_DNA"/>
</dbReference>
<feature type="domain" description="GP-PDE" evidence="1">
    <location>
        <begin position="16"/>
        <end position="260"/>
    </location>
</feature>
<dbReference type="KEGG" id="cci:CC1G_01407"/>
<protein>
    <recommendedName>
        <fullName evidence="1">GP-PDE domain-containing protein</fullName>
    </recommendedName>
</protein>
<dbReference type="InParanoid" id="A8NYQ8"/>
<dbReference type="eggNOG" id="KOG2258">
    <property type="taxonomic scope" value="Eukaryota"/>
</dbReference>
<dbReference type="GeneID" id="6014051"/>
<dbReference type="PROSITE" id="PS51704">
    <property type="entry name" value="GP_PDE"/>
    <property type="match status" value="1"/>
</dbReference>
<sequence>MFSWISSNVKRPQVLPDCWGHRGASSRFPENTLASFEAAIRDGAEGIESDVHVSKDDVVIMFHDPALDRTTDSTGEIKERVWYGPAGMEHVRTIKEPKQSIPTFAETIDLLMKPENRHVKFNVDVKVQNDPDRLFALMHTIISGSHPDWETLLAPRILLGLWHPCFLEHAKRRLPYCKRSYIGNSVALAKKYFWDDCDTFSMSFAALTGTEGQKFRQECKASGKSIMVWTVNEPSHMMEAVRWEVNVIITDVTQTWLELRNALQHDYDKIVSQYSRIFLWTTINFYSPWLAADSRHERSKLEKVKGPFDRALSTRAGLVAAVA</sequence>
<dbReference type="InterPro" id="IPR017946">
    <property type="entry name" value="PLC-like_Pdiesterase_TIM-brl"/>
</dbReference>
<dbReference type="FunCoup" id="A8NYQ8">
    <property type="interactions" value="79"/>
</dbReference>
<gene>
    <name evidence="2" type="ORF">CC1G_01407</name>
</gene>
<dbReference type="PANTHER" id="PTHR43805:SF1">
    <property type="entry name" value="GP-PDE DOMAIN-CONTAINING PROTEIN"/>
    <property type="match status" value="1"/>
</dbReference>